<evidence type="ECO:0000256" key="14">
    <source>
        <dbReference type="ARBA" id="ARBA00047951"/>
    </source>
</evidence>
<evidence type="ECO:0000256" key="4">
    <source>
        <dbReference type="ARBA" id="ARBA00022692"/>
    </source>
</evidence>
<organism evidence="18 19">
    <name type="scientific">Malus baccata</name>
    <name type="common">Siberian crab apple</name>
    <name type="synonym">Pyrus baccata</name>
    <dbReference type="NCBI Taxonomy" id="106549"/>
    <lineage>
        <taxon>Eukaryota</taxon>
        <taxon>Viridiplantae</taxon>
        <taxon>Streptophyta</taxon>
        <taxon>Embryophyta</taxon>
        <taxon>Tracheophyta</taxon>
        <taxon>Spermatophyta</taxon>
        <taxon>Magnoliopsida</taxon>
        <taxon>eudicotyledons</taxon>
        <taxon>Gunneridae</taxon>
        <taxon>Pentapetalae</taxon>
        <taxon>rosids</taxon>
        <taxon>fabids</taxon>
        <taxon>Rosales</taxon>
        <taxon>Rosaceae</taxon>
        <taxon>Amygdaloideae</taxon>
        <taxon>Maleae</taxon>
        <taxon>Malus</taxon>
    </lineage>
</organism>
<keyword evidence="11" id="KW-1015">Disulfide bond</keyword>
<dbReference type="PANTHER" id="PTHR27005:SF526">
    <property type="entry name" value="WALL ASSOCIATED KINASE-LIKE PROTEIN"/>
    <property type="match status" value="1"/>
</dbReference>
<comment type="catalytic activity">
    <reaction evidence="13">
        <text>L-seryl-[protein] + ATP = O-phospho-L-seryl-[protein] + ADP + H(+)</text>
        <dbReference type="Rhea" id="RHEA:17989"/>
        <dbReference type="Rhea" id="RHEA-COMP:9863"/>
        <dbReference type="Rhea" id="RHEA-COMP:11604"/>
        <dbReference type="ChEBI" id="CHEBI:15378"/>
        <dbReference type="ChEBI" id="CHEBI:29999"/>
        <dbReference type="ChEBI" id="CHEBI:30616"/>
        <dbReference type="ChEBI" id="CHEBI:83421"/>
        <dbReference type="ChEBI" id="CHEBI:456216"/>
    </reaction>
</comment>
<evidence type="ECO:0000256" key="6">
    <source>
        <dbReference type="ARBA" id="ARBA00022741"/>
    </source>
</evidence>
<dbReference type="STRING" id="106549.A0A540L9J6"/>
<evidence type="ECO:0000256" key="3">
    <source>
        <dbReference type="ARBA" id="ARBA00022679"/>
    </source>
</evidence>
<feature type="domain" description="Protein kinase" evidence="17">
    <location>
        <begin position="417"/>
        <end position="690"/>
    </location>
</feature>
<evidence type="ECO:0000256" key="9">
    <source>
        <dbReference type="ARBA" id="ARBA00022989"/>
    </source>
</evidence>
<name>A0A540L9J6_MALBA</name>
<comment type="catalytic activity">
    <reaction evidence="14">
        <text>L-threonyl-[protein] + ATP = O-phospho-L-threonyl-[protein] + ADP + H(+)</text>
        <dbReference type="Rhea" id="RHEA:46608"/>
        <dbReference type="Rhea" id="RHEA-COMP:11060"/>
        <dbReference type="Rhea" id="RHEA-COMP:11605"/>
        <dbReference type="ChEBI" id="CHEBI:15378"/>
        <dbReference type="ChEBI" id="CHEBI:30013"/>
        <dbReference type="ChEBI" id="CHEBI:30616"/>
        <dbReference type="ChEBI" id="CHEBI:61977"/>
        <dbReference type="ChEBI" id="CHEBI:456216"/>
    </reaction>
</comment>
<evidence type="ECO:0000256" key="8">
    <source>
        <dbReference type="ARBA" id="ARBA00022840"/>
    </source>
</evidence>
<keyword evidence="7" id="KW-0418">Kinase</keyword>
<dbReference type="Gene3D" id="2.10.25.10">
    <property type="entry name" value="Laminin"/>
    <property type="match status" value="1"/>
</dbReference>
<feature type="transmembrane region" description="Helical" evidence="15">
    <location>
        <begin position="342"/>
        <end position="363"/>
    </location>
</feature>
<dbReference type="FunFam" id="1.10.510.10:FF:000084">
    <property type="entry name" value="Wall-associated receptor kinase 2"/>
    <property type="match status" value="1"/>
</dbReference>
<dbReference type="Gene3D" id="1.10.510.10">
    <property type="entry name" value="Transferase(Phosphotransferase) domain 1"/>
    <property type="match status" value="1"/>
</dbReference>
<keyword evidence="5 16" id="KW-0732">Signal</keyword>
<dbReference type="AlphaFoldDB" id="A0A540L9J6"/>
<dbReference type="InterPro" id="IPR000719">
    <property type="entry name" value="Prot_kinase_dom"/>
</dbReference>
<dbReference type="PROSITE" id="PS50011">
    <property type="entry name" value="PROTEIN_KINASE_DOM"/>
    <property type="match status" value="1"/>
</dbReference>
<dbReference type="Gene3D" id="3.30.200.20">
    <property type="entry name" value="Phosphorylase Kinase, domain 1"/>
    <property type="match status" value="1"/>
</dbReference>
<dbReference type="InterPro" id="IPR008271">
    <property type="entry name" value="Ser/Thr_kinase_AS"/>
</dbReference>
<dbReference type="PROSITE" id="PS01187">
    <property type="entry name" value="EGF_CA"/>
    <property type="match status" value="1"/>
</dbReference>
<dbReference type="Pfam" id="PF07714">
    <property type="entry name" value="PK_Tyr_Ser-Thr"/>
    <property type="match status" value="1"/>
</dbReference>
<evidence type="ECO:0000259" key="17">
    <source>
        <dbReference type="PROSITE" id="PS50011"/>
    </source>
</evidence>
<comment type="subcellular location">
    <subcellularLocation>
        <location evidence="1">Membrane</location>
        <topology evidence="1">Single-pass type I membrane protein</topology>
    </subcellularLocation>
</comment>
<keyword evidence="4 15" id="KW-0812">Transmembrane</keyword>
<keyword evidence="6" id="KW-0547">Nucleotide-binding</keyword>
<dbReference type="GO" id="GO:0005524">
    <property type="term" value="F:ATP binding"/>
    <property type="evidence" value="ECO:0007669"/>
    <property type="project" value="UniProtKB-KW"/>
</dbReference>
<dbReference type="GO" id="GO:0004674">
    <property type="term" value="F:protein serine/threonine kinase activity"/>
    <property type="evidence" value="ECO:0007669"/>
    <property type="project" value="UniProtKB-KW"/>
</dbReference>
<accession>A0A540L9J6</accession>
<dbReference type="InterPro" id="IPR001245">
    <property type="entry name" value="Ser-Thr/Tyr_kinase_cat_dom"/>
</dbReference>
<evidence type="ECO:0000313" key="18">
    <source>
        <dbReference type="EMBL" id="TQD83111.1"/>
    </source>
</evidence>
<dbReference type="Proteomes" id="UP000315295">
    <property type="component" value="Unassembled WGS sequence"/>
</dbReference>
<dbReference type="PROSITE" id="PS00108">
    <property type="entry name" value="PROTEIN_KINASE_ST"/>
    <property type="match status" value="1"/>
</dbReference>
<evidence type="ECO:0000256" key="7">
    <source>
        <dbReference type="ARBA" id="ARBA00022777"/>
    </source>
</evidence>
<dbReference type="InterPro" id="IPR011009">
    <property type="entry name" value="Kinase-like_dom_sf"/>
</dbReference>
<dbReference type="InterPro" id="IPR045274">
    <property type="entry name" value="WAK-like"/>
</dbReference>
<evidence type="ECO:0000256" key="11">
    <source>
        <dbReference type="ARBA" id="ARBA00023157"/>
    </source>
</evidence>
<feature type="chain" id="PRO_5021876869" description="Protein kinase domain-containing protein" evidence="16">
    <location>
        <begin position="25"/>
        <end position="743"/>
    </location>
</feature>
<reference evidence="18 19" key="1">
    <citation type="journal article" date="2019" name="G3 (Bethesda)">
        <title>Sequencing of a Wild Apple (Malus baccata) Genome Unravels the Differences Between Cultivated and Wild Apple Species Regarding Disease Resistance and Cold Tolerance.</title>
        <authorList>
            <person name="Chen X."/>
        </authorList>
    </citation>
    <scope>NUCLEOTIDE SEQUENCE [LARGE SCALE GENOMIC DNA]</scope>
    <source>
        <strain evidence="19">cv. Shandingzi</strain>
        <tissue evidence="18">Leaves</tissue>
    </source>
</reference>
<keyword evidence="8" id="KW-0067">ATP-binding</keyword>
<dbReference type="InterPro" id="IPR018097">
    <property type="entry name" value="EGF_Ca-bd_CS"/>
</dbReference>
<comment type="caution">
    <text evidence="18">The sequence shown here is derived from an EMBL/GenBank/DDBJ whole genome shotgun (WGS) entry which is preliminary data.</text>
</comment>
<dbReference type="Pfam" id="PF13947">
    <property type="entry name" value="GUB_WAK_bind"/>
    <property type="match status" value="1"/>
</dbReference>
<keyword evidence="3" id="KW-0808">Transferase</keyword>
<evidence type="ECO:0000256" key="2">
    <source>
        <dbReference type="ARBA" id="ARBA00022527"/>
    </source>
</evidence>
<evidence type="ECO:0000256" key="12">
    <source>
        <dbReference type="ARBA" id="ARBA00023180"/>
    </source>
</evidence>
<evidence type="ECO:0000256" key="16">
    <source>
        <dbReference type="SAM" id="SignalP"/>
    </source>
</evidence>
<protein>
    <recommendedName>
        <fullName evidence="17">Protein kinase domain-containing protein</fullName>
    </recommendedName>
</protein>
<evidence type="ECO:0000313" key="19">
    <source>
        <dbReference type="Proteomes" id="UP000315295"/>
    </source>
</evidence>
<dbReference type="InterPro" id="IPR025287">
    <property type="entry name" value="WAK_GUB"/>
</dbReference>
<keyword evidence="2" id="KW-0723">Serine/threonine-protein kinase</keyword>
<evidence type="ECO:0000256" key="15">
    <source>
        <dbReference type="SAM" id="Phobius"/>
    </source>
</evidence>
<evidence type="ECO:0000256" key="1">
    <source>
        <dbReference type="ARBA" id="ARBA00004479"/>
    </source>
</evidence>
<evidence type="ECO:0000256" key="13">
    <source>
        <dbReference type="ARBA" id="ARBA00047558"/>
    </source>
</evidence>
<proteinExistence type="predicted"/>
<keyword evidence="9 15" id="KW-1133">Transmembrane helix</keyword>
<keyword evidence="19" id="KW-1185">Reference proteome</keyword>
<dbReference type="GO" id="GO:0007166">
    <property type="term" value="P:cell surface receptor signaling pathway"/>
    <property type="evidence" value="ECO:0007669"/>
    <property type="project" value="InterPro"/>
</dbReference>
<dbReference type="SMART" id="SM00220">
    <property type="entry name" value="S_TKc"/>
    <property type="match status" value="1"/>
</dbReference>
<dbReference type="GO" id="GO:0005509">
    <property type="term" value="F:calcium ion binding"/>
    <property type="evidence" value="ECO:0007669"/>
    <property type="project" value="InterPro"/>
</dbReference>
<dbReference type="PANTHER" id="PTHR27005">
    <property type="entry name" value="WALL-ASSOCIATED RECEPTOR KINASE-LIKE 21"/>
    <property type="match status" value="1"/>
</dbReference>
<dbReference type="EMBL" id="VIEB01000693">
    <property type="protein sequence ID" value="TQD83111.1"/>
    <property type="molecule type" value="Genomic_DNA"/>
</dbReference>
<gene>
    <name evidence="18" type="ORF">C1H46_031342</name>
</gene>
<dbReference type="GO" id="GO:0005886">
    <property type="term" value="C:plasma membrane"/>
    <property type="evidence" value="ECO:0007669"/>
    <property type="project" value="TreeGrafter"/>
</dbReference>
<evidence type="ECO:0000256" key="5">
    <source>
        <dbReference type="ARBA" id="ARBA00022729"/>
    </source>
</evidence>
<dbReference type="SUPFAM" id="SSF56112">
    <property type="entry name" value="Protein kinase-like (PK-like)"/>
    <property type="match status" value="1"/>
</dbReference>
<evidence type="ECO:0000256" key="10">
    <source>
        <dbReference type="ARBA" id="ARBA00023136"/>
    </source>
</evidence>
<keyword evidence="10 15" id="KW-0472">Membrane</keyword>
<dbReference type="FunFam" id="3.30.200.20:FF:000043">
    <property type="entry name" value="Wall-associated receptor kinase 2"/>
    <property type="match status" value="1"/>
</dbReference>
<dbReference type="GO" id="GO:0030247">
    <property type="term" value="F:polysaccharide binding"/>
    <property type="evidence" value="ECO:0007669"/>
    <property type="project" value="InterPro"/>
</dbReference>
<sequence>MVVKLLSHVILFTLLLRLLAVASSQKPPIAKPNCQSHCGDIEIPYPFGIGAGCYIDDDWFQIICDNSTGNPTPFLNRTNLEVLEISAEGGTLKVTNPITFSNCSNKPINRQTANLEGSPFAYSTKNVFTAVGCGFMATITSNSNGYSISSGCKSDCDISINKSNGTGHSVCNGVDCCQTAIPSFLSAFNTSFQRDDDKTRSSCNYAFLVDREWFQGYANNLTNISAISDRDNIPVVLEWNMFHSTTEVFGTFLEVNATVWSDDPIRPSCDSYNDNSSVYGSSRLECTCGGGSEGNPYLLDGCQDINECEVGKHSCSEPLVCVNYRAGYGCFYPPKSKSPVKAIIIGIGSGLGFLLLLLGAWWLHKLIKKTKAIKRKKKFFKQNGGILLEQQLAAGEVNVEKIKLFNSQELEMATDHFNIDRILGQGGQGTVYKGMLTDGRIVAVKKSKLVDGGEIAQFINEIVILSQINHRNVVKLLGCCLETEVPLLVYEFIPKGTIYQYLHKENEEFLFTWEMRLRIAAEVAGALSYLHSAAGFPIYHRDIKSTNILLDDKYRAKVADFGTSRSVSIDQTHLTTIVHGTFGYLDPEYFQSSQFTDKSDVYSFGVVLLELLTGEKSVSLTRSPEIRGLVTYFNFTMEENRLFDIIDARVKEEGVTEDILSVANLANRCLDMSGKRRPTMKEVAMELERIQKSVNASNNLQQNYDEVEYVRNEVTGPWDVTSTGSCLAGGTTTSKDSLPLLPY</sequence>
<feature type="signal peptide" evidence="16">
    <location>
        <begin position="1"/>
        <end position="24"/>
    </location>
</feature>
<dbReference type="CDD" id="cd14066">
    <property type="entry name" value="STKc_IRAK"/>
    <property type="match status" value="1"/>
</dbReference>
<keyword evidence="12" id="KW-0325">Glycoprotein</keyword>